<sequence>MSTDRFGGLPLGTGAIAGAGAYLLGYVFTYLLVGSEIRESAVNQVFQVFGGEDLTYEIVGWVFYNAHFVSTVGDLSVLSGTGNLITEFEAFSPILYLVPVALLFIAGLAVGRRIPGEQDYGDAAAAGATVVVGYLPLAVIGAFLVQVQSGGSSVGPDLLLGAILAGLVYPAVLGALGSVAAFATQS</sequence>
<evidence type="ECO:0000313" key="4">
    <source>
        <dbReference type="Proteomes" id="UP000198775"/>
    </source>
</evidence>
<evidence type="ECO:0000259" key="2">
    <source>
        <dbReference type="Pfam" id="PF25933"/>
    </source>
</evidence>
<feature type="transmembrane region" description="Helical" evidence="1">
    <location>
        <begin position="93"/>
        <end position="111"/>
    </location>
</feature>
<dbReference type="OrthoDB" id="270777at2157"/>
<dbReference type="RefSeq" id="WP_092656417.1">
    <property type="nucleotide sequence ID" value="NZ_FOCX01000001.1"/>
</dbReference>
<keyword evidence="1" id="KW-0472">Membrane</keyword>
<feature type="transmembrane region" description="Helical" evidence="1">
    <location>
        <begin position="158"/>
        <end position="183"/>
    </location>
</feature>
<evidence type="ECO:0000313" key="3">
    <source>
        <dbReference type="EMBL" id="SEM97183.1"/>
    </source>
</evidence>
<reference evidence="4" key="1">
    <citation type="submission" date="2016-10" db="EMBL/GenBank/DDBJ databases">
        <authorList>
            <person name="Varghese N."/>
            <person name="Submissions S."/>
        </authorList>
    </citation>
    <scope>NUCLEOTIDE SEQUENCE [LARGE SCALE GENOMIC DNA]</scope>
    <source>
        <strain evidence="4">IBRC-M 10043</strain>
    </source>
</reference>
<keyword evidence="1" id="KW-1133">Transmembrane helix</keyword>
<name>A0A1H8CPU8_9EURY</name>
<feature type="transmembrane region" description="Helical" evidence="1">
    <location>
        <begin position="12"/>
        <end position="33"/>
    </location>
</feature>
<dbReference type="Proteomes" id="UP000198775">
    <property type="component" value="Unassembled WGS sequence"/>
</dbReference>
<dbReference type="EMBL" id="FOCX01000001">
    <property type="protein sequence ID" value="SEM97183.1"/>
    <property type="molecule type" value="Genomic_DNA"/>
</dbReference>
<dbReference type="InterPro" id="IPR058284">
    <property type="entry name" value="DUF7978"/>
</dbReference>
<organism evidence="3 4">
    <name type="scientific">Halorientalis persicus</name>
    <dbReference type="NCBI Taxonomy" id="1367881"/>
    <lineage>
        <taxon>Archaea</taxon>
        <taxon>Methanobacteriati</taxon>
        <taxon>Methanobacteriota</taxon>
        <taxon>Stenosarchaea group</taxon>
        <taxon>Halobacteria</taxon>
        <taxon>Halobacteriales</taxon>
        <taxon>Haloarculaceae</taxon>
        <taxon>Halorientalis</taxon>
    </lineage>
</organism>
<protein>
    <recommendedName>
        <fullName evidence="2">DUF7978 domain-containing protein</fullName>
    </recommendedName>
</protein>
<dbReference type="Pfam" id="PF25933">
    <property type="entry name" value="DUF7978"/>
    <property type="match status" value="1"/>
</dbReference>
<evidence type="ECO:0000256" key="1">
    <source>
        <dbReference type="SAM" id="Phobius"/>
    </source>
</evidence>
<feature type="transmembrane region" description="Helical" evidence="1">
    <location>
        <begin position="54"/>
        <end position="73"/>
    </location>
</feature>
<proteinExistence type="predicted"/>
<feature type="domain" description="DUF7978" evidence="2">
    <location>
        <begin position="8"/>
        <end position="183"/>
    </location>
</feature>
<accession>A0A1H8CPU8</accession>
<gene>
    <name evidence="3" type="ORF">SAMN05216388_100150</name>
</gene>
<keyword evidence="4" id="KW-1185">Reference proteome</keyword>
<feature type="transmembrane region" description="Helical" evidence="1">
    <location>
        <begin position="123"/>
        <end position="146"/>
    </location>
</feature>
<dbReference type="AlphaFoldDB" id="A0A1H8CPU8"/>
<keyword evidence="1" id="KW-0812">Transmembrane</keyword>